<sequence>MSTTTLDLFRSQLTALDAGEIVPNVIVIDDEDGIHERRLVMRISEPGIYAATGMSVTTFHRLGKRAAAALMLRDVTVSARQNLLQEIAKLEADPC</sequence>
<proteinExistence type="predicted"/>
<gene>
    <name evidence="1" type="ORF">JYK14_01235</name>
</gene>
<dbReference type="EMBL" id="JAFIRR010000008">
    <property type="protein sequence ID" value="MCO6414804.1"/>
    <property type="molecule type" value="Genomic_DNA"/>
</dbReference>
<evidence type="ECO:0000313" key="2">
    <source>
        <dbReference type="Proteomes" id="UP001523392"/>
    </source>
</evidence>
<comment type="caution">
    <text evidence="1">The sequence shown here is derived from an EMBL/GenBank/DDBJ whole genome shotgun (WGS) entry which is preliminary data.</text>
</comment>
<reference evidence="1 2" key="1">
    <citation type="submission" date="2021-12" db="EMBL/GenBank/DDBJ databases">
        <title>Siccirubricoccus leaddurans sp. nov., a high concentration Zn2+ tolerance bacterium.</title>
        <authorList>
            <person name="Cao Y."/>
        </authorList>
    </citation>
    <scope>NUCLEOTIDE SEQUENCE [LARGE SCALE GENOMIC DNA]</scope>
    <source>
        <strain evidence="1 2">KC 17139</strain>
    </source>
</reference>
<accession>A0ABT1CYR2</accession>
<dbReference type="Proteomes" id="UP001523392">
    <property type="component" value="Unassembled WGS sequence"/>
</dbReference>
<name>A0ABT1CYR2_9PROT</name>
<evidence type="ECO:0000313" key="1">
    <source>
        <dbReference type="EMBL" id="MCO6414804.1"/>
    </source>
</evidence>
<organism evidence="1 2">
    <name type="scientific">Siccirubricoccus soli</name>
    <dbReference type="NCBI Taxonomy" id="2899147"/>
    <lineage>
        <taxon>Bacteria</taxon>
        <taxon>Pseudomonadati</taxon>
        <taxon>Pseudomonadota</taxon>
        <taxon>Alphaproteobacteria</taxon>
        <taxon>Acetobacterales</taxon>
        <taxon>Roseomonadaceae</taxon>
        <taxon>Siccirubricoccus</taxon>
    </lineage>
</organism>
<keyword evidence="2" id="KW-1185">Reference proteome</keyword>
<protein>
    <submittedName>
        <fullName evidence="1">Uncharacterized protein</fullName>
    </submittedName>
</protein>
<dbReference type="RefSeq" id="WP_252951393.1">
    <property type="nucleotide sequence ID" value="NZ_JAFIRR010000008.1"/>
</dbReference>